<dbReference type="SUPFAM" id="SSF50346">
    <property type="entry name" value="PRC-barrel domain"/>
    <property type="match status" value="1"/>
</dbReference>
<dbReference type="Gene3D" id="2.40.30.60">
    <property type="entry name" value="RimM"/>
    <property type="match status" value="1"/>
</dbReference>
<reference evidence="8" key="1">
    <citation type="submission" date="2023-05" db="EMBL/GenBank/DDBJ databases">
        <title>Cataloging the Phylogenetic Diversity of Human Bladder Bacteria.</title>
        <authorList>
            <person name="Du J."/>
        </authorList>
    </citation>
    <scope>NUCLEOTIDE SEQUENCE</scope>
    <source>
        <strain evidence="8">UMB1231</strain>
    </source>
</reference>
<keyword evidence="1 5" id="KW-0963">Cytoplasm</keyword>
<proteinExistence type="inferred from homology"/>
<comment type="domain">
    <text evidence="5">The PRC barrel domain binds ribosomal protein uS19.</text>
</comment>
<dbReference type="InterPro" id="IPR002676">
    <property type="entry name" value="RimM_N"/>
</dbReference>
<accession>A0AAJ1V384</accession>
<dbReference type="InterPro" id="IPR009000">
    <property type="entry name" value="Transl_B-barrel_sf"/>
</dbReference>
<dbReference type="GO" id="GO:0005840">
    <property type="term" value="C:ribosome"/>
    <property type="evidence" value="ECO:0007669"/>
    <property type="project" value="InterPro"/>
</dbReference>
<comment type="caution">
    <text evidence="8">The sequence shown here is derived from an EMBL/GenBank/DDBJ whole genome shotgun (WGS) entry which is preliminary data.</text>
</comment>
<evidence type="ECO:0000256" key="4">
    <source>
        <dbReference type="ARBA" id="ARBA00023186"/>
    </source>
</evidence>
<evidence type="ECO:0000313" key="8">
    <source>
        <dbReference type="EMBL" id="MDK7187146.1"/>
    </source>
</evidence>
<dbReference type="InterPro" id="IPR011033">
    <property type="entry name" value="PRC_barrel-like_sf"/>
</dbReference>
<dbReference type="Pfam" id="PF01782">
    <property type="entry name" value="RimM"/>
    <property type="match status" value="1"/>
</dbReference>
<sequence>MTYYKIARIVNTFGIRGQLKILVDTDFMEERFKIGNILYILDGNKMCAKVQVASFAPHKGAYLVAFEDYHQINQVEGFKGMTLAIAEEDQAELEEGSYYHHQIKGLTVVDLAGTIIGKIKEILTLGSNDVWVVAPKDKHRKDLLLPFIDDVVKDVDLEKGLVTVDILEGLWDED</sequence>
<keyword evidence="2 5" id="KW-0690">Ribosome biogenesis</keyword>
<evidence type="ECO:0000259" key="7">
    <source>
        <dbReference type="Pfam" id="PF24986"/>
    </source>
</evidence>
<evidence type="ECO:0000259" key="6">
    <source>
        <dbReference type="Pfam" id="PF01782"/>
    </source>
</evidence>
<dbReference type="AlphaFoldDB" id="A0AAJ1V384"/>
<dbReference type="InterPro" id="IPR056792">
    <property type="entry name" value="PRC_RimM"/>
</dbReference>
<evidence type="ECO:0000256" key="2">
    <source>
        <dbReference type="ARBA" id="ARBA00022517"/>
    </source>
</evidence>
<dbReference type="InterPro" id="IPR011961">
    <property type="entry name" value="RimM"/>
</dbReference>
<dbReference type="GO" id="GO:0043022">
    <property type="term" value="F:ribosome binding"/>
    <property type="evidence" value="ECO:0007669"/>
    <property type="project" value="InterPro"/>
</dbReference>
<comment type="function">
    <text evidence="5">An accessory protein needed during the final step in the assembly of 30S ribosomal subunit, possibly for assembly of the head region. Essential for efficient processing of 16S rRNA. May be needed both before and after RbfA during the maturation of 16S rRNA. It has affinity for free ribosomal 30S subunits but not for 70S ribosomes.</text>
</comment>
<gene>
    <name evidence="5 8" type="primary">rimM</name>
    <name evidence="8" type="ORF">QP433_04045</name>
</gene>
<dbReference type="GO" id="GO:0005737">
    <property type="term" value="C:cytoplasm"/>
    <property type="evidence" value="ECO:0007669"/>
    <property type="project" value="UniProtKB-SubCell"/>
</dbReference>
<dbReference type="GO" id="GO:0042274">
    <property type="term" value="P:ribosomal small subunit biogenesis"/>
    <property type="evidence" value="ECO:0007669"/>
    <property type="project" value="UniProtKB-UniRule"/>
</dbReference>
<dbReference type="PANTHER" id="PTHR33692:SF1">
    <property type="entry name" value="RIBOSOME MATURATION FACTOR RIMM"/>
    <property type="match status" value="1"/>
</dbReference>
<comment type="similarity">
    <text evidence="5">Belongs to the RimM family.</text>
</comment>
<dbReference type="EMBL" id="JASOOE010000006">
    <property type="protein sequence ID" value="MDK7187146.1"/>
    <property type="molecule type" value="Genomic_DNA"/>
</dbReference>
<evidence type="ECO:0000256" key="1">
    <source>
        <dbReference type="ARBA" id="ARBA00022490"/>
    </source>
</evidence>
<dbReference type="SUPFAM" id="SSF50447">
    <property type="entry name" value="Translation proteins"/>
    <property type="match status" value="1"/>
</dbReference>
<organism evidence="8 9">
    <name type="scientific">Facklamia hominis</name>
    <dbReference type="NCBI Taxonomy" id="178214"/>
    <lineage>
        <taxon>Bacteria</taxon>
        <taxon>Bacillati</taxon>
        <taxon>Bacillota</taxon>
        <taxon>Bacilli</taxon>
        <taxon>Lactobacillales</taxon>
        <taxon>Aerococcaceae</taxon>
        <taxon>Facklamia</taxon>
    </lineage>
</organism>
<feature type="domain" description="RimM N-terminal" evidence="6">
    <location>
        <begin position="6"/>
        <end position="88"/>
    </location>
</feature>
<keyword evidence="4 5" id="KW-0143">Chaperone</keyword>
<evidence type="ECO:0000256" key="3">
    <source>
        <dbReference type="ARBA" id="ARBA00022552"/>
    </source>
</evidence>
<dbReference type="PANTHER" id="PTHR33692">
    <property type="entry name" value="RIBOSOME MATURATION FACTOR RIMM"/>
    <property type="match status" value="1"/>
</dbReference>
<dbReference type="HAMAP" id="MF_00014">
    <property type="entry name" value="Ribosome_mat_RimM"/>
    <property type="match status" value="1"/>
</dbReference>
<dbReference type="Proteomes" id="UP001229251">
    <property type="component" value="Unassembled WGS sequence"/>
</dbReference>
<keyword evidence="3 5" id="KW-0698">rRNA processing</keyword>
<dbReference type="Gene3D" id="2.30.30.240">
    <property type="entry name" value="PRC-barrel domain"/>
    <property type="match status" value="1"/>
</dbReference>
<dbReference type="RefSeq" id="WP_070609065.1">
    <property type="nucleotide sequence ID" value="NZ_JASOOE010000006.1"/>
</dbReference>
<dbReference type="NCBIfam" id="TIGR02273">
    <property type="entry name" value="16S_RimM"/>
    <property type="match status" value="1"/>
</dbReference>
<feature type="domain" description="Ribosome maturation factor RimM PRC barrel" evidence="7">
    <location>
        <begin position="100"/>
        <end position="170"/>
    </location>
</feature>
<protein>
    <recommendedName>
        <fullName evidence="5">Ribosome maturation factor RimM</fullName>
    </recommendedName>
</protein>
<dbReference type="InterPro" id="IPR036976">
    <property type="entry name" value="RimM_N_sf"/>
</dbReference>
<name>A0AAJ1V384_9LACT</name>
<dbReference type="GO" id="GO:0006364">
    <property type="term" value="P:rRNA processing"/>
    <property type="evidence" value="ECO:0007669"/>
    <property type="project" value="UniProtKB-UniRule"/>
</dbReference>
<comment type="subcellular location">
    <subcellularLocation>
        <location evidence="5">Cytoplasm</location>
    </subcellularLocation>
</comment>
<evidence type="ECO:0000256" key="5">
    <source>
        <dbReference type="HAMAP-Rule" id="MF_00014"/>
    </source>
</evidence>
<dbReference type="Pfam" id="PF24986">
    <property type="entry name" value="PRC_RimM"/>
    <property type="match status" value="1"/>
</dbReference>
<evidence type="ECO:0000313" key="9">
    <source>
        <dbReference type="Proteomes" id="UP001229251"/>
    </source>
</evidence>
<comment type="subunit">
    <text evidence="5">Binds ribosomal protein uS19.</text>
</comment>